<accession>A0A6J7WD31</accession>
<evidence type="ECO:0000313" key="1">
    <source>
        <dbReference type="EMBL" id="CAB5206974.1"/>
    </source>
</evidence>
<dbReference type="EMBL" id="LR798229">
    <property type="protein sequence ID" value="CAB5206974.1"/>
    <property type="molecule type" value="Genomic_DNA"/>
</dbReference>
<reference evidence="1" key="1">
    <citation type="submission" date="2020-05" db="EMBL/GenBank/DDBJ databases">
        <authorList>
            <person name="Chiriac C."/>
            <person name="Salcher M."/>
            <person name="Ghai R."/>
            <person name="Kavagutti S V."/>
        </authorList>
    </citation>
    <scope>NUCLEOTIDE SEQUENCE</scope>
</reference>
<organism evidence="1">
    <name type="scientific">uncultured Caudovirales phage</name>
    <dbReference type="NCBI Taxonomy" id="2100421"/>
    <lineage>
        <taxon>Viruses</taxon>
        <taxon>Duplodnaviria</taxon>
        <taxon>Heunggongvirae</taxon>
        <taxon>Uroviricota</taxon>
        <taxon>Caudoviricetes</taxon>
        <taxon>Peduoviridae</taxon>
        <taxon>Maltschvirus</taxon>
        <taxon>Maltschvirus maltsch</taxon>
    </lineage>
</organism>
<name>A0A6J7WD31_9CAUD</name>
<protein>
    <submittedName>
        <fullName evidence="1">Uncharacterized protein</fullName>
    </submittedName>
</protein>
<gene>
    <name evidence="1" type="ORF">UFOVP184_4</name>
</gene>
<sequence>MPIPNQTMTLDLEKSPELLVYEAVIGRVTDDPVLSKVVQSWHHTPFNFAPVPIQKLPAIRIEAGAGGVSPETLTSDLNVVQIGFVLEVAQGYHGDLMNLWHAIRRCISSHNDDWMAMHLANRPNVVYRNMVWQQPAITYSPNPESRTLLSTAILSVSLAIRDC</sequence>
<proteinExistence type="predicted"/>